<feature type="region of interest" description="Disordered" evidence="1">
    <location>
        <begin position="1028"/>
        <end position="1061"/>
    </location>
</feature>
<dbReference type="OrthoDB" id="9758243at2"/>
<evidence type="ECO:0000256" key="1">
    <source>
        <dbReference type="SAM" id="MobiDB-lite"/>
    </source>
</evidence>
<feature type="region of interest" description="Disordered" evidence="1">
    <location>
        <begin position="885"/>
        <end position="909"/>
    </location>
</feature>
<comment type="caution">
    <text evidence="3">The sequence shown here is derived from an EMBL/GenBank/DDBJ whole genome shotgun (WGS) entry which is preliminary data.</text>
</comment>
<dbReference type="Pfam" id="PF22679">
    <property type="entry name" value="T1R_D3-like"/>
    <property type="match status" value="1"/>
</dbReference>
<dbReference type="InterPro" id="IPR007409">
    <property type="entry name" value="Restrct_endonuc_type1_HsdR_N"/>
</dbReference>
<dbReference type="Pfam" id="PF18766">
    <property type="entry name" value="SWI2_SNF2"/>
    <property type="match status" value="1"/>
</dbReference>
<dbReference type="GO" id="GO:0009307">
    <property type="term" value="P:DNA restriction-modification system"/>
    <property type="evidence" value="ECO:0007669"/>
    <property type="project" value="UniProtKB-KW"/>
</dbReference>
<evidence type="ECO:0000259" key="2">
    <source>
        <dbReference type="PROSITE" id="PS51192"/>
    </source>
</evidence>
<name>A0A542ZSZ5_9ACTN</name>
<sequence length="1061" mass="117283">MTNQTWESQFETEICEHLAAHGWLYSPNDDGYDRELALYPADLFAWLEETQPEQLAKKIKPTQSAEAQATSRRALLERLALLLDKGQAGTGGSLHLLRTGFKDTPASFQLMQKQPEQGVNPTVNARYSANRLRIMRQVHYSTKHNKSIDLVAFVNGVPVATFELKTDHKQTIGDAKRQYCHDRDPAGEPLLGFGTRALVHFAVSNDEVWMTTKLAGSKTHFLPFNRGHEGHEGNGPDEDGGSATTYLWRDVLQRDQWLDILGKFIHYEEKRSTDDKGRVRTSHTLIFPRFHQLDAVTKIVRDARTHGAGQRYLIQHSAGSGKTRSIAWSAHRLATLHDDNDQKVFDTVIVVTDRNVLDEQLREAVKQIESKSGVVASISAKEAAKKSFGSKSAYLSEALASGKLIIVVTIQTFPFVLEAIQDDDALAGRRFAVIADEAHSSQTGQTAAKLKAVLSEQEAAELDDGGSVDVEAMLAAEAKSRAATPNISFLAFTATPKSKTMEMFGTPGPDGKPVPFHTYTMAQAIEEGFILDVLQNYTTYKTAYQLAQASQGGELVDESTATKGLMRWVKLHPTNIAQKVSLIIEHFDSNVKHLLDGRAKAMVITDSRKAAVRYKLAMDAYIAKRGYTGYTSLVAFSGDVTDLESGPDPFTEHSLNPGVKDLRTGFEADEYRVMIVANKFQTGFDQPLLCAMYVDKQLAGVAAVQTLSRLNRAMKGKETMVVDFVNDEEQILAAFLPYYAEAEIVATTDPNLLHDLQSKLDTSGYYTPDEVDAVVDAAVQKKGNGAISHALGPIKQRFVAAWNSAQASKDTSAIDELELFRKDVRTFVKLHDFVSQILDFEDVDVERHAIFFRLLIPHLRTHSVTETVDLSDVELVHIKQKETGQHTLDLSEGKPEPLKPSVAAGSKRRRDPKLVLMDELIDRLNAQFAGEDFRPDQVTSWATALVQAMEADEDLQQQASANSEEQFLTSQKLKDSLLIAVYDTNQAHSRMTELFNEGGPVESAMLELLGKLVYRGLRGGDAQQAVDGSAFEVEDAASHGDRDTPNSRQGKDSAALSERNS</sequence>
<dbReference type="Proteomes" id="UP000316196">
    <property type="component" value="Unassembled WGS sequence"/>
</dbReference>
<dbReference type="SUPFAM" id="SSF52540">
    <property type="entry name" value="P-loop containing nucleoside triphosphate hydrolases"/>
    <property type="match status" value="1"/>
</dbReference>
<dbReference type="PANTHER" id="PTHR42927:SF1">
    <property type="entry name" value="HELICASE SUPERFAMILY 1 AND 2 DOMAIN-CONTAINING PROTEIN"/>
    <property type="match status" value="1"/>
</dbReference>
<dbReference type="GO" id="GO:0003677">
    <property type="term" value="F:DNA binding"/>
    <property type="evidence" value="ECO:0007669"/>
    <property type="project" value="UniProtKB-KW"/>
</dbReference>
<dbReference type="InterPro" id="IPR027417">
    <property type="entry name" value="P-loop_NTPase"/>
</dbReference>
<evidence type="ECO:0000313" key="3">
    <source>
        <dbReference type="EMBL" id="TQL63468.1"/>
    </source>
</evidence>
<dbReference type="RefSeq" id="WP_142093190.1">
    <property type="nucleotide sequence ID" value="NZ_BAAAMD010000002.1"/>
</dbReference>
<protein>
    <submittedName>
        <fullName evidence="3">Type I restriction enzyme R subunit</fullName>
    </submittedName>
</protein>
<dbReference type="PANTHER" id="PTHR42927">
    <property type="entry name" value="HELICASE SUPERFAMILY 1 AND 2 DOMAIN-CONTAINING PROTEIN"/>
    <property type="match status" value="1"/>
</dbReference>
<dbReference type="InterPro" id="IPR014001">
    <property type="entry name" value="Helicase_ATP-bd"/>
</dbReference>
<organism evidence="3 4">
    <name type="scientific">Propioniferax innocua</name>
    <dbReference type="NCBI Taxonomy" id="1753"/>
    <lineage>
        <taxon>Bacteria</taxon>
        <taxon>Bacillati</taxon>
        <taxon>Actinomycetota</taxon>
        <taxon>Actinomycetes</taxon>
        <taxon>Propionibacteriales</taxon>
        <taxon>Propionibacteriaceae</taxon>
        <taxon>Propioniferax</taxon>
    </lineage>
</organism>
<dbReference type="AlphaFoldDB" id="A0A542ZSZ5"/>
<dbReference type="Pfam" id="PF04313">
    <property type="entry name" value="HSDR_N"/>
    <property type="match status" value="1"/>
</dbReference>
<reference evidence="3 4" key="1">
    <citation type="submission" date="2019-06" db="EMBL/GenBank/DDBJ databases">
        <title>Sequencing the genomes of 1000 actinobacteria strains.</title>
        <authorList>
            <person name="Klenk H.-P."/>
        </authorList>
    </citation>
    <scope>NUCLEOTIDE SEQUENCE [LARGE SCALE GENOMIC DNA]</scope>
    <source>
        <strain evidence="3 4">DSM 8251</strain>
    </source>
</reference>
<feature type="compositionally biased region" description="Basic and acidic residues" evidence="1">
    <location>
        <begin position="1036"/>
        <end position="1051"/>
    </location>
</feature>
<dbReference type="InterPro" id="IPR055180">
    <property type="entry name" value="HsdR_RecA-like_helicase_dom_2"/>
</dbReference>
<dbReference type="SMART" id="SM00487">
    <property type="entry name" value="DEXDc"/>
    <property type="match status" value="1"/>
</dbReference>
<accession>A0A542ZSZ5</accession>
<feature type="domain" description="Helicase ATP-binding" evidence="2">
    <location>
        <begin position="303"/>
        <end position="514"/>
    </location>
</feature>
<dbReference type="EMBL" id="VFOR01000001">
    <property type="protein sequence ID" value="TQL63468.1"/>
    <property type="molecule type" value="Genomic_DNA"/>
</dbReference>
<feature type="compositionally biased region" description="Basic and acidic residues" evidence="1">
    <location>
        <begin position="885"/>
        <end position="897"/>
    </location>
</feature>
<evidence type="ECO:0000313" key="4">
    <source>
        <dbReference type="Proteomes" id="UP000316196"/>
    </source>
</evidence>
<keyword evidence="4" id="KW-1185">Reference proteome</keyword>
<dbReference type="GO" id="GO:0005524">
    <property type="term" value="F:ATP binding"/>
    <property type="evidence" value="ECO:0007669"/>
    <property type="project" value="UniProtKB-KW"/>
</dbReference>
<dbReference type="Gene3D" id="3.90.1570.50">
    <property type="match status" value="1"/>
</dbReference>
<dbReference type="Gene3D" id="3.40.50.300">
    <property type="entry name" value="P-loop containing nucleotide triphosphate hydrolases"/>
    <property type="match status" value="3"/>
</dbReference>
<dbReference type="PROSITE" id="PS51192">
    <property type="entry name" value="HELICASE_ATP_BIND_1"/>
    <property type="match status" value="1"/>
</dbReference>
<gene>
    <name evidence="3" type="ORF">FB460_1283</name>
</gene>
<dbReference type="GO" id="GO:0009035">
    <property type="term" value="F:type I site-specific deoxyribonuclease activity"/>
    <property type="evidence" value="ECO:0007669"/>
    <property type="project" value="UniProtKB-EC"/>
</dbReference>
<dbReference type="InterPro" id="IPR040980">
    <property type="entry name" value="SWI2_SNF2"/>
</dbReference>
<proteinExistence type="predicted"/>